<feature type="domain" description="Multidrug resistance protein MdtA-like barrel-sandwich hybrid" evidence="1">
    <location>
        <begin position="43"/>
        <end position="215"/>
    </location>
</feature>
<reference evidence="2 3" key="1">
    <citation type="submission" date="2014-09" db="EMBL/GenBank/DDBJ databases">
        <title>Draft genome of Bradyrhizobium japonicum Is-34.</title>
        <authorList>
            <person name="Tsurumaru H."/>
            <person name="Yamakawa T."/>
            <person name="Hashimoto S."/>
            <person name="Okizaki K."/>
            <person name="Kanesaki Y."/>
            <person name="Yoshikawa H."/>
            <person name="Yajima S."/>
        </authorList>
    </citation>
    <scope>NUCLEOTIDE SEQUENCE [LARGE SCALE GENOMIC DNA]</scope>
    <source>
        <strain evidence="2 3">Is-34</strain>
    </source>
</reference>
<name>A0A0A3YX57_BRAJP</name>
<organism evidence="2 3">
    <name type="scientific">Bradyrhizobium japonicum</name>
    <dbReference type="NCBI Taxonomy" id="375"/>
    <lineage>
        <taxon>Bacteria</taxon>
        <taxon>Pseudomonadati</taxon>
        <taxon>Pseudomonadota</taxon>
        <taxon>Alphaproteobacteria</taxon>
        <taxon>Hyphomicrobiales</taxon>
        <taxon>Nitrobacteraceae</taxon>
        <taxon>Bradyrhizobium</taxon>
    </lineage>
</organism>
<dbReference type="Proteomes" id="UP000030377">
    <property type="component" value="Unassembled WGS sequence"/>
</dbReference>
<dbReference type="RefSeq" id="WP_041956341.1">
    <property type="nucleotide sequence ID" value="NZ_JRPN01000015.1"/>
</dbReference>
<dbReference type="SUPFAM" id="SSF111369">
    <property type="entry name" value="HlyD-like secretion proteins"/>
    <property type="match status" value="1"/>
</dbReference>
<dbReference type="InterPro" id="IPR050393">
    <property type="entry name" value="MFP_Efflux_Pump"/>
</dbReference>
<proteinExistence type="predicted"/>
<gene>
    <name evidence="2" type="ORF">MA20_19175</name>
</gene>
<dbReference type="Pfam" id="PF25917">
    <property type="entry name" value="BSH_RND"/>
    <property type="match status" value="1"/>
</dbReference>
<evidence type="ECO:0000313" key="2">
    <source>
        <dbReference type="EMBL" id="KGT78238.1"/>
    </source>
</evidence>
<accession>A0A0A3YX57</accession>
<dbReference type="EMBL" id="JRPN01000015">
    <property type="protein sequence ID" value="KGT78238.1"/>
    <property type="molecule type" value="Genomic_DNA"/>
</dbReference>
<dbReference type="Gene3D" id="2.40.50.100">
    <property type="match status" value="1"/>
</dbReference>
<protein>
    <submittedName>
        <fullName evidence="2">Secretion protein HlyD</fullName>
    </submittedName>
</protein>
<evidence type="ECO:0000313" key="3">
    <source>
        <dbReference type="Proteomes" id="UP000030377"/>
    </source>
</evidence>
<dbReference type="AlphaFoldDB" id="A0A0A3YX57"/>
<comment type="caution">
    <text evidence="2">The sequence shown here is derived from an EMBL/GenBank/DDBJ whole genome shotgun (WGS) entry which is preliminary data.</text>
</comment>
<evidence type="ECO:0000259" key="1">
    <source>
        <dbReference type="Pfam" id="PF25917"/>
    </source>
</evidence>
<dbReference type="Gene3D" id="2.40.30.170">
    <property type="match status" value="1"/>
</dbReference>
<sequence length="323" mass="34639">MTRGRRVGLAAAIALALFAAYEVISSFVAFTDDAYVQSDLIALAPQVTGRIIAVEVADNQDVAEGDLLASIDPIPFQLAVDQRRADLAEARAQIASDQHRIASARDALAAASSAADFARENEKRLTTLASAQDVSRVALDQASDTLRRADAARDAAQESVAATEATLSMHQATEARAVSALALAEWQLARTKLAAPTSGTVTSLSLRVGDTAQADVPLIGIVDARAWRIVANFKESYIRGFTVGSTAWVSLDSNPWHLRRARVAGIARGISREAVPDRLLNYVAPTTDWIRLKRRFPVTLTLVDPPSDLKLYMGADARVVVLP</sequence>
<dbReference type="PANTHER" id="PTHR30367:SF1">
    <property type="entry name" value="MULTIDRUG RESISTANCE PROTEIN MDTN"/>
    <property type="match status" value="1"/>
</dbReference>
<dbReference type="InterPro" id="IPR058625">
    <property type="entry name" value="MdtA-like_BSH"/>
</dbReference>
<dbReference type="PANTHER" id="PTHR30367">
    <property type="entry name" value="P-HYDROXYBENZOIC ACID EFFLUX PUMP SUBUNIT AAEA-RELATED"/>
    <property type="match status" value="1"/>
</dbReference>